<evidence type="ECO:0000256" key="2">
    <source>
        <dbReference type="ARBA" id="ARBA00022670"/>
    </source>
</evidence>
<proteinExistence type="inferred from homology"/>
<name>A0A7J7IDG7_9RHOD</name>
<dbReference type="PANTHER" id="PTHR33209:SF1">
    <property type="entry name" value="PEPTIDASE S49 DOMAIN-CONTAINING PROTEIN"/>
    <property type="match status" value="1"/>
</dbReference>
<organism evidence="6 7">
    <name type="scientific">Cyanidiococcus yangmingshanensis</name>
    <dbReference type="NCBI Taxonomy" id="2690220"/>
    <lineage>
        <taxon>Eukaryota</taxon>
        <taxon>Rhodophyta</taxon>
        <taxon>Bangiophyceae</taxon>
        <taxon>Cyanidiales</taxon>
        <taxon>Cyanidiaceae</taxon>
        <taxon>Cyanidiococcus</taxon>
    </lineage>
</organism>
<dbReference type="Pfam" id="PF01343">
    <property type="entry name" value="Peptidase_S49"/>
    <property type="match status" value="1"/>
</dbReference>
<keyword evidence="7" id="KW-1185">Reference proteome</keyword>
<keyword evidence="3" id="KW-0378">Hydrolase</keyword>
<evidence type="ECO:0000259" key="5">
    <source>
        <dbReference type="Pfam" id="PF01343"/>
    </source>
</evidence>
<dbReference type="OrthoDB" id="45421at2759"/>
<dbReference type="PANTHER" id="PTHR33209">
    <property type="entry name" value="PROTEASE 4"/>
    <property type="match status" value="1"/>
</dbReference>
<dbReference type="SUPFAM" id="SSF52096">
    <property type="entry name" value="ClpP/crotonase"/>
    <property type="match status" value="1"/>
</dbReference>
<dbReference type="InterPro" id="IPR029045">
    <property type="entry name" value="ClpP/crotonase-like_dom_sf"/>
</dbReference>
<dbReference type="GO" id="GO:0006508">
    <property type="term" value="P:proteolysis"/>
    <property type="evidence" value="ECO:0007669"/>
    <property type="project" value="UniProtKB-KW"/>
</dbReference>
<evidence type="ECO:0000256" key="3">
    <source>
        <dbReference type="ARBA" id="ARBA00022801"/>
    </source>
</evidence>
<comment type="caution">
    <text evidence="6">The sequence shown here is derived from an EMBL/GenBank/DDBJ whole genome shotgun (WGS) entry which is preliminary data.</text>
</comment>
<keyword evidence="4" id="KW-0720">Serine protease</keyword>
<feature type="domain" description="Peptidase S49" evidence="5">
    <location>
        <begin position="9"/>
        <end position="87"/>
    </location>
</feature>
<protein>
    <recommendedName>
        <fullName evidence="5">Peptidase S49 domain-containing protein</fullName>
    </recommendedName>
</protein>
<accession>A0A7J7IDG7</accession>
<dbReference type="Gene3D" id="3.90.226.10">
    <property type="entry name" value="2-enoyl-CoA Hydratase, Chain A, domain 1"/>
    <property type="match status" value="1"/>
</dbReference>
<evidence type="ECO:0000313" key="6">
    <source>
        <dbReference type="EMBL" id="KAF6001146.1"/>
    </source>
</evidence>
<dbReference type="InterPro" id="IPR002142">
    <property type="entry name" value="Peptidase_S49"/>
</dbReference>
<dbReference type="GO" id="GO:0008236">
    <property type="term" value="F:serine-type peptidase activity"/>
    <property type="evidence" value="ECO:0007669"/>
    <property type="project" value="UniProtKB-KW"/>
</dbReference>
<gene>
    <name evidence="6" type="ORF">F1559_003606</name>
</gene>
<evidence type="ECO:0000256" key="1">
    <source>
        <dbReference type="ARBA" id="ARBA00008683"/>
    </source>
</evidence>
<dbReference type="Proteomes" id="UP000530660">
    <property type="component" value="Unassembled WGS sequence"/>
</dbReference>
<evidence type="ECO:0000313" key="7">
    <source>
        <dbReference type="Proteomes" id="UP000530660"/>
    </source>
</evidence>
<keyword evidence="2" id="KW-0645">Protease</keyword>
<dbReference type="AlphaFoldDB" id="A0A7J7IDG7"/>
<reference evidence="6 7" key="1">
    <citation type="journal article" date="2020" name="J. Phycol.">
        <title>Comparative genome analysis reveals Cyanidiococcus gen. nov., a new extremophilic red algal genus sister to Cyanidioschyzon (Cyanidioschyzonaceae, Rhodophyta).</title>
        <authorList>
            <person name="Liu S.-L."/>
            <person name="Chiang Y.-R."/>
            <person name="Yoon H.S."/>
            <person name="Fu H.-Y."/>
        </authorList>
    </citation>
    <scope>NUCLEOTIDE SEQUENCE [LARGE SCALE GENOMIC DNA]</scope>
    <source>
        <strain evidence="6 7">THAL066</strain>
    </source>
</reference>
<comment type="similarity">
    <text evidence="1">Belongs to the peptidase S49 family.</text>
</comment>
<evidence type="ECO:0000256" key="4">
    <source>
        <dbReference type="ARBA" id="ARBA00022825"/>
    </source>
</evidence>
<sequence length="166" mass="18559">MVGFRRVVLSHGRLAELDVDCRPFTPDEDAYFTRSTERIYESFVRKAAESRGRQPRRVWTGTQAEAIGLVNALGGFDRAVELCRQRLALSVDRPVRIVEVRPRSAGPLARLLQNVSALVADSLVSSSMQSVESAQARAPEPVVDPSTQRLEGMLNFLLRTFIQTKF</sequence>
<dbReference type="EMBL" id="VWRR01000016">
    <property type="protein sequence ID" value="KAF6001146.1"/>
    <property type="molecule type" value="Genomic_DNA"/>
</dbReference>